<dbReference type="InterPro" id="IPR003593">
    <property type="entry name" value="AAA+_ATPase"/>
</dbReference>
<dbReference type="SUPFAM" id="SSF52540">
    <property type="entry name" value="P-loop containing nucleoside triphosphate hydrolases"/>
    <property type="match status" value="1"/>
</dbReference>
<proteinExistence type="inferred from homology"/>
<protein>
    <recommendedName>
        <fullName evidence="3">Cell division ATP-binding protein FtsE</fullName>
    </recommendedName>
</protein>
<accession>A0A162B7C1</accession>
<keyword evidence="4" id="KW-0813">Transport</keyword>
<dbReference type="RefSeq" id="WP_063380958.1">
    <property type="nucleotide sequence ID" value="NZ_AUXX01000012.1"/>
</dbReference>
<dbReference type="PROSITE" id="PS50893">
    <property type="entry name" value="ABC_TRANSPORTER_2"/>
    <property type="match status" value="1"/>
</dbReference>
<dbReference type="FunFam" id="3.40.50.300:FF:000056">
    <property type="entry name" value="Cell division ATP-binding protein FtsE"/>
    <property type="match status" value="1"/>
</dbReference>
<dbReference type="GO" id="GO:0005524">
    <property type="term" value="F:ATP binding"/>
    <property type="evidence" value="ECO:0007669"/>
    <property type="project" value="UniProtKB-KW"/>
</dbReference>
<dbReference type="GO" id="GO:0022857">
    <property type="term" value="F:transmembrane transporter activity"/>
    <property type="evidence" value="ECO:0007669"/>
    <property type="project" value="TreeGrafter"/>
</dbReference>
<evidence type="ECO:0000259" key="7">
    <source>
        <dbReference type="PROSITE" id="PS50893"/>
    </source>
</evidence>
<evidence type="ECO:0000256" key="5">
    <source>
        <dbReference type="ARBA" id="ARBA00022741"/>
    </source>
</evidence>
<evidence type="ECO:0000256" key="4">
    <source>
        <dbReference type="ARBA" id="ARBA00022448"/>
    </source>
</evidence>
<dbReference type="Proteomes" id="UP000076661">
    <property type="component" value="Unassembled WGS sequence"/>
</dbReference>
<name>A0A162B7C1_9GAMM</name>
<dbReference type="InterPro" id="IPR017911">
    <property type="entry name" value="MacB-like_ATP-bd"/>
</dbReference>
<dbReference type="GO" id="GO:0016887">
    <property type="term" value="F:ATP hydrolysis activity"/>
    <property type="evidence" value="ECO:0007669"/>
    <property type="project" value="InterPro"/>
</dbReference>
<evidence type="ECO:0000313" key="9">
    <source>
        <dbReference type="Proteomes" id="UP000076661"/>
    </source>
</evidence>
<dbReference type="Pfam" id="PF00005">
    <property type="entry name" value="ABC_tran"/>
    <property type="match status" value="1"/>
</dbReference>
<feature type="domain" description="ABC transporter" evidence="7">
    <location>
        <begin position="2"/>
        <end position="218"/>
    </location>
</feature>
<dbReference type="GO" id="GO:0005886">
    <property type="term" value="C:plasma membrane"/>
    <property type="evidence" value="ECO:0007669"/>
    <property type="project" value="TreeGrafter"/>
</dbReference>
<reference evidence="8 9" key="1">
    <citation type="submission" date="2013-07" db="EMBL/GenBank/DDBJ databases">
        <title>Comparative Genomic and Metabolomic Analysis of Twelve Strains of Pseudoalteromonas luteoviolacea.</title>
        <authorList>
            <person name="Vynne N.G."/>
            <person name="Mansson M."/>
            <person name="Gram L."/>
        </authorList>
    </citation>
    <scope>NUCLEOTIDE SEQUENCE [LARGE SCALE GENOMIC DNA]</scope>
    <source>
        <strain evidence="8 9">S4060-1</strain>
    </source>
</reference>
<dbReference type="EMBL" id="AUXX01000012">
    <property type="protein sequence ID" value="KZN67649.1"/>
    <property type="molecule type" value="Genomic_DNA"/>
</dbReference>
<gene>
    <name evidence="8" type="ORF">N478_02500</name>
</gene>
<comment type="similarity">
    <text evidence="2">Belongs to the ABC transporter superfamily.</text>
</comment>
<dbReference type="PROSITE" id="PS00211">
    <property type="entry name" value="ABC_TRANSPORTER_1"/>
    <property type="match status" value="1"/>
</dbReference>
<evidence type="ECO:0000256" key="6">
    <source>
        <dbReference type="ARBA" id="ARBA00022840"/>
    </source>
</evidence>
<evidence type="ECO:0000256" key="2">
    <source>
        <dbReference type="ARBA" id="ARBA00005417"/>
    </source>
</evidence>
<dbReference type="InterPro" id="IPR015854">
    <property type="entry name" value="ABC_transpr_LolD-like"/>
</dbReference>
<evidence type="ECO:0000256" key="1">
    <source>
        <dbReference type="ARBA" id="ARBA00002579"/>
    </source>
</evidence>
<dbReference type="SMART" id="SM00382">
    <property type="entry name" value="AAA"/>
    <property type="match status" value="1"/>
</dbReference>
<dbReference type="InterPro" id="IPR003439">
    <property type="entry name" value="ABC_transporter-like_ATP-bd"/>
</dbReference>
<comment type="function">
    <text evidence="1">Part of the ABC transporter FtsEX involved in cellular division. Important for assembly or stability of the septal ring.</text>
</comment>
<dbReference type="CDD" id="cd03255">
    <property type="entry name" value="ABC_MJ0796_LolCDE_FtsE"/>
    <property type="match status" value="1"/>
</dbReference>
<evidence type="ECO:0000313" key="8">
    <source>
        <dbReference type="EMBL" id="KZN67649.1"/>
    </source>
</evidence>
<evidence type="ECO:0000256" key="3">
    <source>
        <dbReference type="ARBA" id="ARBA00020019"/>
    </source>
</evidence>
<dbReference type="PATRIC" id="fig|1365257.3.peg.2090"/>
<dbReference type="InterPro" id="IPR027417">
    <property type="entry name" value="P-loop_NTPase"/>
</dbReference>
<sequence>MIQLNQVTFSRTDGSTQRRIIDDLSITIDDGQQVALLGDSGSGKTTLLNLLAGLLVPTQGEITVNDKRISHFNDNQLALYRRTIGVIFQHYQLLEALTVADNISFQARLNGFKVERAQLNSLASRLGIDDKLDVLPSQLSGGEQQRVGIARAIINQPKVILADEPTGNLDSERSQEVVDLLQTLCSESNINLVMVTHSQRLAKQFQTQLRLKNGKLYD</sequence>
<dbReference type="PANTHER" id="PTHR24220">
    <property type="entry name" value="IMPORT ATP-BINDING PROTEIN"/>
    <property type="match status" value="1"/>
</dbReference>
<dbReference type="PANTHER" id="PTHR24220:SF659">
    <property type="entry name" value="TRANSPORTER, PUTATIVE-RELATED"/>
    <property type="match status" value="1"/>
</dbReference>
<dbReference type="InterPro" id="IPR017871">
    <property type="entry name" value="ABC_transporter-like_CS"/>
</dbReference>
<organism evidence="8 9">
    <name type="scientific">Pseudoalteromonas luteoviolacea S4060-1</name>
    <dbReference type="NCBI Taxonomy" id="1365257"/>
    <lineage>
        <taxon>Bacteria</taxon>
        <taxon>Pseudomonadati</taxon>
        <taxon>Pseudomonadota</taxon>
        <taxon>Gammaproteobacteria</taxon>
        <taxon>Alteromonadales</taxon>
        <taxon>Pseudoalteromonadaceae</taxon>
        <taxon>Pseudoalteromonas</taxon>
    </lineage>
</organism>
<dbReference type="AlphaFoldDB" id="A0A162B7C1"/>
<keyword evidence="5" id="KW-0547">Nucleotide-binding</keyword>
<keyword evidence="6" id="KW-0067">ATP-binding</keyword>
<comment type="caution">
    <text evidence="8">The sequence shown here is derived from an EMBL/GenBank/DDBJ whole genome shotgun (WGS) entry which is preliminary data.</text>
</comment>
<dbReference type="Gene3D" id="3.40.50.300">
    <property type="entry name" value="P-loop containing nucleotide triphosphate hydrolases"/>
    <property type="match status" value="1"/>
</dbReference>